<organism evidence="5 6">
    <name type="scientific">Paenibacillus lentus</name>
    <dbReference type="NCBI Taxonomy" id="1338368"/>
    <lineage>
        <taxon>Bacteria</taxon>
        <taxon>Bacillati</taxon>
        <taxon>Bacillota</taxon>
        <taxon>Bacilli</taxon>
        <taxon>Bacillales</taxon>
        <taxon>Paenibacillaceae</taxon>
        <taxon>Paenibacillus</taxon>
    </lineage>
</organism>
<dbReference type="GO" id="GO:0003677">
    <property type="term" value="F:DNA binding"/>
    <property type="evidence" value="ECO:0007669"/>
    <property type="project" value="UniProtKB-KW"/>
</dbReference>
<dbReference type="PANTHER" id="PTHR42756">
    <property type="entry name" value="TRANSCRIPTIONAL REGULATOR, MARR"/>
    <property type="match status" value="1"/>
</dbReference>
<dbReference type="PRINTS" id="PR00598">
    <property type="entry name" value="HTHMARR"/>
</dbReference>
<feature type="domain" description="HTH marR-type" evidence="4">
    <location>
        <begin position="1"/>
        <end position="140"/>
    </location>
</feature>
<evidence type="ECO:0000313" key="6">
    <source>
        <dbReference type="Proteomes" id="UP000273145"/>
    </source>
</evidence>
<dbReference type="Gene3D" id="1.10.10.10">
    <property type="entry name" value="Winged helix-like DNA-binding domain superfamily/Winged helix DNA-binding domain"/>
    <property type="match status" value="1"/>
</dbReference>
<evidence type="ECO:0000259" key="4">
    <source>
        <dbReference type="PROSITE" id="PS50995"/>
    </source>
</evidence>
<dbReference type="RefSeq" id="WP_125084225.1">
    <property type="nucleotide sequence ID" value="NZ_CP034248.1"/>
</dbReference>
<dbReference type="EMBL" id="CP034248">
    <property type="protein sequence ID" value="AZK48060.1"/>
    <property type="molecule type" value="Genomic_DNA"/>
</dbReference>
<protein>
    <submittedName>
        <fullName evidence="5">MarR family transcriptional regulator</fullName>
    </submittedName>
</protein>
<dbReference type="PANTHER" id="PTHR42756:SF1">
    <property type="entry name" value="TRANSCRIPTIONAL REPRESSOR OF EMRAB OPERON"/>
    <property type="match status" value="1"/>
</dbReference>
<dbReference type="InterPro" id="IPR036388">
    <property type="entry name" value="WH-like_DNA-bd_sf"/>
</dbReference>
<dbReference type="GO" id="GO:0003700">
    <property type="term" value="F:DNA-binding transcription factor activity"/>
    <property type="evidence" value="ECO:0007669"/>
    <property type="project" value="InterPro"/>
</dbReference>
<reference evidence="5 6" key="1">
    <citation type="submission" date="2018-11" db="EMBL/GenBank/DDBJ databases">
        <title>Genome sequencing of Paenibacillus lentus DSM25539(T).</title>
        <authorList>
            <person name="Kook J.-K."/>
            <person name="Park S.-N."/>
            <person name="Lim Y.K."/>
        </authorList>
    </citation>
    <scope>NUCLEOTIDE SEQUENCE [LARGE SCALE GENOMIC DNA]</scope>
    <source>
        <strain evidence="5 6">DSM 25539</strain>
    </source>
</reference>
<name>A0A3Q8SDA6_9BACL</name>
<dbReference type="OrthoDB" id="2355600at2"/>
<dbReference type="SMART" id="SM00347">
    <property type="entry name" value="HTH_MARR"/>
    <property type="match status" value="1"/>
</dbReference>
<evidence type="ECO:0000256" key="3">
    <source>
        <dbReference type="ARBA" id="ARBA00023163"/>
    </source>
</evidence>
<dbReference type="SUPFAM" id="SSF46785">
    <property type="entry name" value="Winged helix' DNA-binding domain"/>
    <property type="match status" value="1"/>
</dbReference>
<proteinExistence type="predicted"/>
<keyword evidence="6" id="KW-1185">Reference proteome</keyword>
<evidence type="ECO:0000313" key="5">
    <source>
        <dbReference type="EMBL" id="AZK48060.1"/>
    </source>
</evidence>
<dbReference type="PROSITE" id="PS50995">
    <property type="entry name" value="HTH_MARR_2"/>
    <property type="match status" value="1"/>
</dbReference>
<dbReference type="KEGG" id="plen:EIM92_19370"/>
<dbReference type="Proteomes" id="UP000273145">
    <property type="component" value="Chromosome"/>
</dbReference>
<dbReference type="Pfam" id="PF01047">
    <property type="entry name" value="MarR"/>
    <property type="match status" value="1"/>
</dbReference>
<evidence type="ECO:0000256" key="1">
    <source>
        <dbReference type="ARBA" id="ARBA00023015"/>
    </source>
</evidence>
<evidence type="ECO:0000256" key="2">
    <source>
        <dbReference type="ARBA" id="ARBA00023125"/>
    </source>
</evidence>
<sequence>MNEELLSFVREINEIDYACNTMLAKEYAGLLDESITNSQIIMLGHIHKHGRLLTGELSKMMNITPSAVSQTLNKLEKGGYIKRSINPDNRREIFVELDIKGVSYMDRNEEIEKSIINRFYSKLDMADLKTLRDIMRKFRKIIEKEQNNL</sequence>
<dbReference type="InterPro" id="IPR036390">
    <property type="entry name" value="WH_DNA-bd_sf"/>
</dbReference>
<keyword evidence="3" id="KW-0804">Transcription</keyword>
<keyword evidence="1" id="KW-0805">Transcription regulation</keyword>
<dbReference type="AlphaFoldDB" id="A0A3Q8SDA6"/>
<keyword evidence="2" id="KW-0238">DNA-binding</keyword>
<dbReference type="InterPro" id="IPR000835">
    <property type="entry name" value="HTH_MarR-typ"/>
</dbReference>
<gene>
    <name evidence="5" type="ORF">EIM92_19370</name>
</gene>
<accession>A0A3Q8SDA6</accession>